<dbReference type="CDD" id="cd00077">
    <property type="entry name" value="HDc"/>
    <property type="match status" value="1"/>
</dbReference>
<comment type="caution">
    <text evidence="2">The sequence shown here is derived from an EMBL/GenBank/DDBJ whole genome shotgun (WGS) entry which is preliminary data.</text>
</comment>
<reference evidence="2 3" key="1">
    <citation type="submission" date="2012-08" db="EMBL/GenBank/DDBJ databases">
        <title>Whole genome shotgun sequence of Austwickia chelonae NBRC 105200.</title>
        <authorList>
            <person name="Yoshida I."/>
            <person name="Hosoyama A."/>
            <person name="Tsuchikane K."/>
            <person name="Katsumata H."/>
            <person name="Ando Y."/>
            <person name="Ohji S."/>
            <person name="Hamada M."/>
            <person name="Tamura T."/>
            <person name="Yamazoe A."/>
            <person name="Yamazaki S."/>
            <person name="Fujita N."/>
        </authorList>
    </citation>
    <scope>NUCLEOTIDE SEQUENCE [LARGE SCALE GENOMIC DNA]</scope>
    <source>
        <strain evidence="2 3">NBRC 105200</strain>
    </source>
</reference>
<dbReference type="RefSeq" id="WP_006502607.1">
    <property type="nucleotide sequence ID" value="NZ_BAGZ01000008.1"/>
</dbReference>
<dbReference type="EMBL" id="BAGZ01000008">
    <property type="protein sequence ID" value="GAB77855.1"/>
    <property type="molecule type" value="Genomic_DNA"/>
</dbReference>
<name>K6VR65_9MICO</name>
<dbReference type="Proteomes" id="UP000008495">
    <property type="component" value="Unassembled WGS sequence"/>
</dbReference>
<dbReference type="OrthoDB" id="2989229at2"/>
<accession>K6VR65</accession>
<organism evidence="2 3">
    <name type="scientific">Austwickia chelonae NBRC 105200</name>
    <dbReference type="NCBI Taxonomy" id="1184607"/>
    <lineage>
        <taxon>Bacteria</taxon>
        <taxon>Bacillati</taxon>
        <taxon>Actinomycetota</taxon>
        <taxon>Actinomycetes</taxon>
        <taxon>Micrococcales</taxon>
        <taxon>Dermatophilaceae</taxon>
        <taxon>Austwickia</taxon>
    </lineage>
</organism>
<keyword evidence="3" id="KW-1185">Reference proteome</keyword>
<dbReference type="InterPro" id="IPR006674">
    <property type="entry name" value="HD_domain"/>
</dbReference>
<proteinExistence type="predicted"/>
<dbReference type="InterPro" id="IPR003607">
    <property type="entry name" value="HD/PDEase_dom"/>
</dbReference>
<dbReference type="eggNOG" id="COG1418">
    <property type="taxonomic scope" value="Bacteria"/>
</dbReference>
<dbReference type="Pfam" id="PF01966">
    <property type="entry name" value="HD"/>
    <property type="match status" value="1"/>
</dbReference>
<evidence type="ECO:0000313" key="2">
    <source>
        <dbReference type="EMBL" id="GAB77855.1"/>
    </source>
</evidence>
<protein>
    <recommendedName>
        <fullName evidence="1">HD domain-containing protein</fullName>
    </recommendedName>
</protein>
<dbReference type="SUPFAM" id="SSF109604">
    <property type="entry name" value="HD-domain/PDEase-like"/>
    <property type="match status" value="1"/>
</dbReference>
<sequence>MAMTVDTARDLARTLVGEMGRRWEHVQAVGQRAEELGDCCDLPEHVIVAAWLHDVGYAPPLVSTHLHALDGAQFLSQEGAPDEVVRLVGWHTGAQFEADERGLVAEWSIIPEPQLVGLDALTMIDLSTGPDGAPMVDTARLAEILRRYSEDDPVHRAVERSAPALLAASRRAKDRLGLPQDWPICS</sequence>
<dbReference type="STRING" id="100225.SAMN05421595_0365"/>
<evidence type="ECO:0000259" key="1">
    <source>
        <dbReference type="Pfam" id="PF01966"/>
    </source>
</evidence>
<evidence type="ECO:0000313" key="3">
    <source>
        <dbReference type="Proteomes" id="UP000008495"/>
    </source>
</evidence>
<dbReference type="AlphaFoldDB" id="K6VR65"/>
<gene>
    <name evidence="2" type="ORF">AUCHE_08_00970</name>
</gene>
<feature type="domain" description="HD" evidence="1">
    <location>
        <begin position="22"/>
        <end position="96"/>
    </location>
</feature>
<dbReference type="Gene3D" id="1.10.3210.10">
    <property type="entry name" value="Hypothetical protein af1432"/>
    <property type="match status" value="1"/>
</dbReference>